<name>S7VF29_9BACT</name>
<accession>S7VF29</accession>
<dbReference type="EMBL" id="ATNM01000109">
    <property type="protein sequence ID" value="EPR68147.1"/>
    <property type="molecule type" value="Genomic_DNA"/>
</dbReference>
<evidence type="ECO:0000313" key="1">
    <source>
        <dbReference type="EMBL" id="EPR68147.1"/>
    </source>
</evidence>
<sequence length="47" mass="5164">MSALGEKNEHDTILGVLLLFFCNNADKIPRFKKLLSAEDVASVFNGP</sequence>
<comment type="caution">
    <text evidence="1">The sequence shown here is derived from an EMBL/GenBank/DDBJ whole genome shotgun (WGS) entry which is preliminary data.</text>
</comment>
<evidence type="ECO:0000313" key="2">
    <source>
        <dbReference type="Proteomes" id="UP000014974"/>
    </source>
</evidence>
<organism evidence="1 2">
    <name type="scientific">Cyclobacterium qasimii M12-11B</name>
    <dbReference type="NCBI Taxonomy" id="641524"/>
    <lineage>
        <taxon>Bacteria</taxon>
        <taxon>Pseudomonadati</taxon>
        <taxon>Bacteroidota</taxon>
        <taxon>Cytophagia</taxon>
        <taxon>Cytophagales</taxon>
        <taxon>Cyclobacteriaceae</taxon>
        <taxon>Cyclobacterium</taxon>
    </lineage>
</organism>
<gene>
    <name evidence="1" type="ORF">ADICYQ_2867</name>
</gene>
<protein>
    <submittedName>
        <fullName evidence="1">Uncharacterized protein</fullName>
    </submittedName>
</protein>
<proteinExistence type="predicted"/>
<dbReference type="Proteomes" id="UP000014974">
    <property type="component" value="Unassembled WGS sequence"/>
</dbReference>
<reference evidence="1 2" key="1">
    <citation type="journal article" date="2013" name="Genome Announc.">
        <title>Draft Genome Sequence of Cyclobacterium qasimii Strain M12-11BT, Isolated from Arctic Marine Sediment.</title>
        <authorList>
            <person name="Shivaji S."/>
            <person name="Ara S."/>
            <person name="Singh A."/>
            <person name="Kumar Pinnaka A."/>
        </authorList>
    </citation>
    <scope>NUCLEOTIDE SEQUENCE [LARGE SCALE GENOMIC DNA]</scope>
    <source>
        <strain evidence="1 2">M12-11B</strain>
    </source>
</reference>
<dbReference type="AlphaFoldDB" id="S7VF29"/>